<dbReference type="AlphaFoldDB" id="A0A8U0A7H2"/>
<dbReference type="Proteomes" id="UP000831768">
    <property type="component" value="Plasmid unnamed3"/>
</dbReference>
<proteinExistence type="predicted"/>
<geneLocation type="plasmid" evidence="1 2">
    <name>unnamed3</name>
</geneLocation>
<keyword evidence="1" id="KW-0614">Plasmid</keyword>
<organism evidence="1 2">
    <name type="scientific">Halocatena salina</name>
    <dbReference type="NCBI Taxonomy" id="2934340"/>
    <lineage>
        <taxon>Archaea</taxon>
        <taxon>Methanobacteriati</taxon>
        <taxon>Methanobacteriota</taxon>
        <taxon>Stenosarchaea group</taxon>
        <taxon>Halobacteria</taxon>
        <taxon>Halobacteriales</taxon>
        <taxon>Natronomonadaceae</taxon>
        <taxon>Halocatena</taxon>
    </lineage>
</organism>
<dbReference type="RefSeq" id="WP_247995729.1">
    <property type="nucleotide sequence ID" value="NZ_CP096022.1"/>
</dbReference>
<accession>A0A8U0A7H2</accession>
<dbReference type="KEGG" id="haad:MW046_18650"/>
<name>A0A8U0A7H2_9EURY</name>
<dbReference type="EMBL" id="CP096022">
    <property type="protein sequence ID" value="UPM45075.1"/>
    <property type="molecule type" value="Genomic_DNA"/>
</dbReference>
<evidence type="ECO:0000313" key="1">
    <source>
        <dbReference type="EMBL" id="UPM45075.1"/>
    </source>
</evidence>
<gene>
    <name evidence="1" type="ORF">MW046_18650</name>
</gene>
<dbReference type="GeneID" id="71930111"/>
<reference evidence="1" key="1">
    <citation type="submission" date="2022-04" db="EMBL/GenBank/DDBJ databases">
        <title>Halocatena sp. nov., isolated from a salt lake.</title>
        <authorList>
            <person name="Cui H.-L."/>
        </authorList>
    </citation>
    <scope>NUCLEOTIDE SEQUENCE</scope>
    <source>
        <strain evidence="1">AD-1</strain>
        <plasmid evidence="1">unnamed3</plasmid>
    </source>
</reference>
<protein>
    <submittedName>
        <fullName evidence="1">Uncharacterized protein</fullName>
    </submittedName>
</protein>
<sequence>MDREPIPDDVREAVARGLETYFTAEAVHSLLEAIDVEELLDGEIEGLDDESVDSEEVGKVIGRLLGREIAKELTSYLPLGRVIETTVGNVVGDKLGEAAVEAFIEYGDPDAVANQIRTLTNRNELERMATEITATAQKGGFQDYLPGLGSKATETWNPDVGTDIEITDESTER</sequence>
<keyword evidence="2" id="KW-1185">Reference proteome</keyword>
<evidence type="ECO:0000313" key="2">
    <source>
        <dbReference type="Proteomes" id="UP000831768"/>
    </source>
</evidence>